<evidence type="ECO:0000313" key="3">
    <source>
        <dbReference type="EMBL" id="SFU70881.1"/>
    </source>
</evidence>
<dbReference type="STRING" id="392015.SAMN05421543_106149"/>
<name>A0A1I7ID93_9BACL</name>
<evidence type="ECO:0000313" key="4">
    <source>
        <dbReference type="Proteomes" id="UP000183508"/>
    </source>
</evidence>
<accession>A0A1I7ID93</accession>
<evidence type="ECO:0000256" key="2">
    <source>
        <dbReference type="SAM" id="MobiDB-lite"/>
    </source>
</evidence>
<feature type="region of interest" description="Disordered" evidence="2">
    <location>
        <begin position="115"/>
        <end position="139"/>
    </location>
</feature>
<keyword evidence="4" id="KW-1185">Reference proteome</keyword>
<feature type="coiled-coil region" evidence="1">
    <location>
        <begin position="84"/>
        <end position="111"/>
    </location>
</feature>
<dbReference type="EMBL" id="FPBV01000006">
    <property type="protein sequence ID" value="SFU70881.1"/>
    <property type="molecule type" value="Genomic_DNA"/>
</dbReference>
<proteinExistence type="predicted"/>
<dbReference type="Proteomes" id="UP000183508">
    <property type="component" value="Unassembled WGS sequence"/>
</dbReference>
<protein>
    <submittedName>
        <fullName evidence="3">Uncharacterized protein</fullName>
    </submittedName>
</protein>
<organism evidence="3 4">
    <name type="scientific">Alicyclobacillus macrosporangiidus</name>
    <dbReference type="NCBI Taxonomy" id="392015"/>
    <lineage>
        <taxon>Bacteria</taxon>
        <taxon>Bacillati</taxon>
        <taxon>Bacillota</taxon>
        <taxon>Bacilli</taxon>
        <taxon>Bacillales</taxon>
        <taxon>Alicyclobacillaceae</taxon>
        <taxon>Alicyclobacillus</taxon>
    </lineage>
</organism>
<keyword evidence="1" id="KW-0175">Coiled coil</keyword>
<dbReference type="AlphaFoldDB" id="A0A1I7ID93"/>
<reference evidence="4" key="1">
    <citation type="submission" date="2016-10" db="EMBL/GenBank/DDBJ databases">
        <authorList>
            <person name="Varghese N."/>
        </authorList>
    </citation>
    <scope>NUCLEOTIDE SEQUENCE [LARGE SCALE GENOMIC DNA]</scope>
    <source>
        <strain evidence="4">DSM 17980</strain>
    </source>
</reference>
<sequence>MTGEYETIYLDALDDEERVLFAAVDTDVTAQLDREIRLLEIRERRMLQRIKHLQQGPEMVLQFEDHSEQSSDIHGDTDIRNERREAALDRIQRIEEALTRVQERKAKLLDLKHKVEKGAGPDDSSLADLARAIRESAES</sequence>
<evidence type="ECO:0000256" key="1">
    <source>
        <dbReference type="SAM" id="Coils"/>
    </source>
</evidence>
<gene>
    <name evidence="3" type="ORF">SAMN05421543_106149</name>
</gene>